<accession>A0ABS5JYG6</accession>
<sequence length="74" mass="8461">FTHKATVHCLKSLNSLRSNSTDFYGNFTLLYGSPDKADLGLTFTREFSPTQFHIEIIFLYQIQLFSSIPSDNQP</sequence>
<comment type="caution">
    <text evidence="1">The sequence shown here is derived from an EMBL/GenBank/DDBJ whole genome shotgun (WGS) entry which is preliminary data.</text>
</comment>
<keyword evidence="2" id="KW-1185">Reference proteome</keyword>
<reference evidence="1 2" key="1">
    <citation type="journal article" date="2015" name="Int. J. Syst. Evol. Microbiol.">
        <title>Carboxylicivirga linearis sp. nov., isolated from a sea cucumber culture pond.</title>
        <authorList>
            <person name="Wang F.Q."/>
            <person name="Zhou Y.X."/>
            <person name="Lin X.Z."/>
            <person name="Chen G.J."/>
            <person name="Du Z.J."/>
        </authorList>
    </citation>
    <scope>NUCLEOTIDE SEQUENCE [LARGE SCALE GENOMIC DNA]</scope>
    <source>
        <strain evidence="1 2">FB218</strain>
    </source>
</reference>
<evidence type="ECO:0000313" key="2">
    <source>
        <dbReference type="Proteomes" id="UP000708576"/>
    </source>
</evidence>
<protein>
    <submittedName>
        <fullName evidence="1">Uncharacterized protein</fullName>
    </submittedName>
</protein>
<dbReference type="Proteomes" id="UP000708576">
    <property type="component" value="Unassembled WGS sequence"/>
</dbReference>
<gene>
    <name evidence="1" type="ORF">KEM10_16260</name>
</gene>
<organism evidence="1 2">
    <name type="scientific">Carboxylicivirga linearis</name>
    <dbReference type="NCBI Taxonomy" id="1628157"/>
    <lineage>
        <taxon>Bacteria</taxon>
        <taxon>Pseudomonadati</taxon>
        <taxon>Bacteroidota</taxon>
        <taxon>Bacteroidia</taxon>
        <taxon>Marinilabiliales</taxon>
        <taxon>Marinilabiliaceae</taxon>
        <taxon>Carboxylicivirga</taxon>
    </lineage>
</organism>
<evidence type="ECO:0000313" key="1">
    <source>
        <dbReference type="EMBL" id="MBS2099845.1"/>
    </source>
</evidence>
<name>A0ABS5JYG6_9BACT</name>
<proteinExistence type="predicted"/>
<dbReference type="EMBL" id="JAGUCO010000016">
    <property type="protein sequence ID" value="MBS2099845.1"/>
    <property type="molecule type" value="Genomic_DNA"/>
</dbReference>
<feature type="non-terminal residue" evidence="1">
    <location>
        <position position="1"/>
    </location>
</feature>
<dbReference type="RefSeq" id="WP_212217089.1">
    <property type="nucleotide sequence ID" value="NZ_JAGUCO010000016.1"/>
</dbReference>